<evidence type="ECO:0000256" key="7">
    <source>
        <dbReference type="ARBA" id="ARBA00022741"/>
    </source>
</evidence>
<keyword evidence="6" id="KW-0677">Repeat</keyword>
<evidence type="ECO:0000256" key="20">
    <source>
        <dbReference type="SAM" id="MobiDB-lite"/>
    </source>
</evidence>
<dbReference type="InterPro" id="IPR013098">
    <property type="entry name" value="Ig_I-set"/>
</dbReference>
<dbReference type="InterPro" id="IPR003599">
    <property type="entry name" value="Ig_sub"/>
</dbReference>
<dbReference type="PROSITE" id="PS00107">
    <property type="entry name" value="PROTEIN_KINASE_ATP"/>
    <property type="match status" value="1"/>
</dbReference>
<keyword evidence="10 21" id="KW-1133">Transmembrane helix</keyword>
<keyword evidence="7 18" id="KW-0547">Nucleotide-binding</keyword>
<dbReference type="PRINTS" id="PR00109">
    <property type="entry name" value="TYRKINASE"/>
</dbReference>
<feature type="domain" description="Ig-like" evidence="23">
    <location>
        <begin position="60"/>
        <end position="135"/>
    </location>
</feature>
<comment type="subcellular location">
    <subcellularLocation>
        <location evidence="1">Membrane</location>
        <topology evidence="1">Single-pass membrane protein</topology>
    </subcellularLocation>
</comment>
<keyword evidence="5" id="KW-0732">Signal</keyword>
<evidence type="ECO:0000259" key="23">
    <source>
        <dbReference type="PROSITE" id="PS50835"/>
    </source>
</evidence>
<keyword evidence="14 18" id="KW-0675">Receptor</keyword>
<feature type="domain" description="Ig-like" evidence="23">
    <location>
        <begin position="156"/>
        <end position="269"/>
    </location>
</feature>
<feature type="domain" description="Protein kinase" evidence="22">
    <location>
        <begin position="420"/>
        <end position="689"/>
    </location>
</feature>
<dbReference type="InterPro" id="IPR036179">
    <property type="entry name" value="Ig-like_dom_sf"/>
</dbReference>
<keyword evidence="4 21" id="KW-0812">Transmembrane</keyword>
<evidence type="ECO:0000313" key="24">
    <source>
        <dbReference type="EMBL" id="CAH3043800.1"/>
    </source>
</evidence>
<comment type="caution">
    <text evidence="24">The sequence shown here is derived from an EMBL/GenBank/DDBJ whole genome shotgun (WGS) entry which is preliminary data.</text>
</comment>
<dbReference type="InterPro" id="IPR050122">
    <property type="entry name" value="RTK"/>
</dbReference>
<evidence type="ECO:0000313" key="25">
    <source>
        <dbReference type="Proteomes" id="UP001159405"/>
    </source>
</evidence>
<dbReference type="Gene3D" id="3.30.200.20">
    <property type="entry name" value="Phosphorylase Kinase, domain 1"/>
    <property type="match status" value="1"/>
</dbReference>
<dbReference type="PANTHER" id="PTHR24416:SF550">
    <property type="entry name" value="FIBROBLAST GROWTH FACTOR RECEPTOR HOMOLOG 1-RELATED"/>
    <property type="match status" value="1"/>
</dbReference>
<dbReference type="SMART" id="SM00409">
    <property type="entry name" value="IG"/>
    <property type="match status" value="3"/>
</dbReference>
<evidence type="ECO:0000256" key="21">
    <source>
        <dbReference type="SAM" id="Phobius"/>
    </source>
</evidence>
<keyword evidence="13" id="KW-1015">Disulfide bond</keyword>
<dbReference type="InterPro" id="IPR007110">
    <property type="entry name" value="Ig-like_dom"/>
</dbReference>
<comment type="similarity">
    <text evidence="18">Belongs to the protein kinase superfamily. Tyr protein kinase family. Fibroblast growth factor receptor subfamily.</text>
</comment>
<evidence type="ECO:0000256" key="16">
    <source>
        <dbReference type="ARBA" id="ARBA00023319"/>
    </source>
</evidence>
<dbReference type="InterPro" id="IPR016248">
    <property type="entry name" value="FGF_rcpt_fam"/>
</dbReference>
<keyword evidence="9 18" id="KW-0067">ATP-binding</keyword>
<evidence type="ECO:0000256" key="10">
    <source>
        <dbReference type="ARBA" id="ARBA00022989"/>
    </source>
</evidence>
<gene>
    <name evidence="24" type="ORF">PLOB_00002665</name>
</gene>
<dbReference type="Gene3D" id="1.10.510.10">
    <property type="entry name" value="Transferase(Phosphotransferase) domain 1"/>
    <property type="match status" value="1"/>
</dbReference>
<evidence type="ECO:0000256" key="18">
    <source>
        <dbReference type="PIRNR" id="PIRNR000628"/>
    </source>
</evidence>
<dbReference type="SUPFAM" id="SSF56112">
    <property type="entry name" value="Protein kinase-like (PK-like)"/>
    <property type="match status" value="1"/>
</dbReference>
<evidence type="ECO:0000256" key="5">
    <source>
        <dbReference type="ARBA" id="ARBA00022729"/>
    </source>
</evidence>
<dbReference type="InterPro" id="IPR013783">
    <property type="entry name" value="Ig-like_fold"/>
</dbReference>
<evidence type="ECO:0000256" key="9">
    <source>
        <dbReference type="ARBA" id="ARBA00022840"/>
    </source>
</evidence>
<evidence type="ECO:0000256" key="17">
    <source>
        <dbReference type="ARBA" id="ARBA00051243"/>
    </source>
</evidence>
<dbReference type="PANTHER" id="PTHR24416">
    <property type="entry name" value="TYROSINE-PROTEIN KINASE RECEPTOR"/>
    <property type="match status" value="1"/>
</dbReference>
<organism evidence="24 25">
    <name type="scientific">Porites lobata</name>
    <dbReference type="NCBI Taxonomy" id="104759"/>
    <lineage>
        <taxon>Eukaryota</taxon>
        <taxon>Metazoa</taxon>
        <taxon>Cnidaria</taxon>
        <taxon>Anthozoa</taxon>
        <taxon>Hexacorallia</taxon>
        <taxon>Scleractinia</taxon>
        <taxon>Fungiina</taxon>
        <taxon>Poritidae</taxon>
        <taxon>Porites</taxon>
    </lineage>
</organism>
<feature type="compositionally biased region" description="Polar residues" evidence="20">
    <location>
        <begin position="768"/>
        <end position="779"/>
    </location>
</feature>
<evidence type="ECO:0000256" key="8">
    <source>
        <dbReference type="ARBA" id="ARBA00022777"/>
    </source>
</evidence>
<feature type="binding site" evidence="19">
    <location>
        <position position="454"/>
    </location>
    <ligand>
        <name>ATP</name>
        <dbReference type="ChEBI" id="CHEBI:30616"/>
    </ligand>
</feature>
<accession>A0ABN8N837</accession>
<dbReference type="InterPro" id="IPR003598">
    <property type="entry name" value="Ig_sub2"/>
</dbReference>
<evidence type="ECO:0000256" key="6">
    <source>
        <dbReference type="ARBA" id="ARBA00022737"/>
    </source>
</evidence>
<dbReference type="InterPro" id="IPR008266">
    <property type="entry name" value="Tyr_kinase_AS"/>
</dbReference>
<proteinExistence type="inferred from homology"/>
<keyword evidence="12 18" id="KW-0829">Tyrosine-protein kinase</keyword>
<dbReference type="PROSITE" id="PS00109">
    <property type="entry name" value="PROTEIN_KINASE_TYR"/>
    <property type="match status" value="1"/>
</dbReference>
<dbReference type="Pfam" id="PF07679">
    <property type="entry name" value="I-set"/>
    <property type="match status" value="1"/>
</dbReference>
<dbReference type="SUPFAM" id="SSF48726">
    <property type="entry name" value="Immunoglobulin"/>
    <property type="match status" value="3"/>
</dbReference>
<evidence type="ECO:0000256" key="12">
    <source>
        <dbReference type="ARBA" id="ARBA00023137"/>
    </source>
</evidence>
<dbReference type="Proteomes" id="UP001159405">
    <property type="component" value="Unassembled WGS sequence"/>
</dbReference>
<keyword evidence="16" id="KW-0393">Immunoglobulin domain</keyword>
<feature type="region of interest" description="Disordered" evidence="20">
    <location>
        <begin position="706"/>
        <end position="743"/>
    </location>
</feature>
<feature type="region of interest" description="Disordered" evidence="20">
    <location>
        <begin position="759"/>
        <end position="813"/>
    </location>
</feature>
<sequence>MSVKIYRWLKIKKVRKDDAGLYTCVVMNKCGEKRSVSMHLYVRELYRPCLFAAAPRFTVPKLKLQQKLIALPVGNSAKLDCSADGYPRPWVAWYKNGKPFQERRGSSLYLDWKYVLALKDVVPSDTGTYSCNVSNYLGWINHTYYVDVHERSRAKPVVLSMSNATVFVGENVTLICKAYSDAMPHFQWLRWFPLPSNSSGNDTDSKKFSYEVINQNQQDSIKYQSSGNNKHEFHGVPLSLVNVTKKDEGKYTCIVGNALGYSVKHAYIVVQEKLETTASPPETNATFGQGTNGNLRPPAESPGPLLSSSSSKRKILIAVLVAASVVFIVLFGIGFYLYRRKMKLAKEGKYGLVNSPKPNEIAVEYRAHDPSVGGSLSSCGSTAPLMRQRSLRSRLGSNLTQVSEVEMPLDEKWEIDREIISLQEVLGEGAFGRVMKAEVLGMPNMPFRFNVAVKMLKEDATDQELTDLVSEMEVMKTIGKHKNIINLIGACTQGGPLYVVVEFAPNGNLRQFLRERRPTREYPTTLTLMDLVSFSYQVCRGMEYLSSRKCIHRDLAARNILVGDDNTMKIADFGLARDVHQVDYYRKTTDGRLPVKWMALEALFDRVYTTQSDVWAFGILVWEIVTFGGSPYPGVPLENLFELLKSGYRMEKPLSCPENMHEIMLKCWQESPTKRPTFEELVKEFDAMLVSLSDSEYIDLEASLMTPLEPPTPTSSEPPSTPRNSVGTEHEMESDDRDNDSVFVDNTNDIWEVRNLSRHARKSEGGRNSRTSSLLNGQQTDRKCARHVSNPEIADSKKPTRLTAFRSPIQSDV</sequence>
<reference evidence="24 25" key="1">
    <citation type="submission" date="2022-05" db="EMBL/GenBank/DDBJ databases">
        <authorList>
            <consortium name="Genoscope - CEA"/>
            <person name="William W."/>
        </authorList>
    </citation>
    <scope>NUCLEOTIDE SEQUENCE [LARGE SCALE GENOMIC DNA]</scope>
</reference>
<keyword evidence="2" id="KW-0597">Phosphoprotein</keyword>
<dbReference type="InterPro" id="IPR000719">
    <property type="entry name" value="Prot_kinase_dom"/>
</dbReference>
<dbReference type="InterPro" id="IPR020635">
    <property type="entry name" value="Tyr_kinase_cat_dom"/>
</dbReference>
<evidence type="ECO:0000256" key="19">
    <source>
        <dbReference type="PROSITE-ProRule" id="PRU10141"/>
    </source>
</evidence>
<evidence type="ECO:0000256" key="13">
    <source>
        <dbReference type="ARBA" id="ARBA00023157"/>
    </source>
</evidence>
<evidence type="ECO:0000256" key="1">
    <source>
        <dbReference type="ARBA" id="ARBA00004167"/>
    </source>
</evidence>
<keyword evidence="8 18" id="KW-0418">Kinase</keyword>
<dbReference type="InterPro" id="IPR001245">
    <property type="entry name" value="Ser-Thr/Tyr_kinase_cat_dom"/>
</dbReference>
<dbReference type="EC" id="2.7.10.1" evidence="18"/>
<evidence type="ECO:0000256" key="14">
    <source>
        <dbReference type="ARBA" id="ARBA00023170"/>
    </source>
</evidence>
<dbReference type="Gene3D" id="2.60.40.10">
    <property type="entry name" value="Immunoglobulins"/>
    <property type="match status" value="3"/>
</dbReference>
<dbReference type="PROSITE" id="PS50011">
    <property type="entry name" value="PROTEIN_KINASE_DOM"/>
    <property type="match status" value="1"/>
</dbReference>
<dbReference type="SMART" id="SM00219">
    <property type="entry name" value="TyrKc"/>
    <property type="match status" value="1"/>
</dbReference>
<evidence type="ECO:0000259" key="22">
    <source>
        <dbReference type="PROSITE" id="PS50011"/>
    </source>
</evidence>
<dbReference type="PROSITE" id="PS50835">
    <property type="entry name" value="IG_LIKE"/>
    <property type="match status" value="2"/>
</dbReference>
<feature type="compositionally biased region" description="Polar residues" evidence="20">
    <location>
        <begin position="279"/>
        <end position="294"/>
    </location>
</feature>
<dbReference type="PIRSF" id="PIRSF000628">
    <property type="entry name" value="FGFR"/>
    <property type="match status" value="1"/>
</dbReference>
<dbReference type="EMBL" id="CALNXK010000011">
    <property type="protein sequence ID" value="CAH3043800.1"/>
    <property type="molecule type" value="Genomic_DNA"/>
</dbReference>
<evidence type="ECO:0000256" key="2">
    <source>
        <dbReference type="ARBA" id="ARBA00022553"/>
    </source>
</evidence>
<evidence type="ECO:0000256" key="15">
    <source>
        <dbReference type="ARBA" id="ARBA00023180"/>
    </source>
</evidence>
<dbReference type="InterPro" id="IPR017441">
    <property type="entry name" value="Protein_kinase_ATP_BS"/>
</dbReference>
<name>A0ABN8N837_9CNID</name>
<feature type="region of interest" description="Disordered" evidence="20">
    <location>
        <begin position="279"/>
        <end position="308"/>
    </location>
</feature>
<protein>
    <recommendedName>
        <fullName evidence="18">Fibroblast growth factor receptor</fullName>
        <ecNumber evidence="18">2.7.10.1</ecNumber>
    </recommendedName>
</protein>
<dbReference type="SMART" id="SM00408">
    <property type="entry name" value="IGc2"/>
    <property type="match status" value="2"/>
</dbReference>
<comment type="catalytic activity">
    <reaction evidence="17 18">
        <text>L-tyrosyl-[protein] + ATP = O-phospho-L-tyrosyl-[protein] + ADP + H(+)</text>
        <dbReference type="Rhea" id="RHEA:10596"/>
        <dbReference type="Rhea" id="RHEA-COMP:10136"/>
        <dbReference type="Rhea" id="RHEA-COMP:20101"/>
        <dbReference type="ChEBI" id="CHEBI:15378"/>
        <dbReference type="ChEBI" id="CHEBI:30616"/>
        <dbReference type="ChEBI" id="CHEBI:46858"/>
        <dbReference type="ChEBI" id="CHEBI:61978"/>
        <dbReference type="ChEBI" id="CHEBI:456216"/>
        <dbReference type="EC" id="2.7.10.1"/>
    </reaction>
</comment>
<keyword evidence="3 18" id="KW-0808">Transferase</keyword>
<dbReference type="Pfam" id="PF13927">
    <property type="entry name" value="Ig_3"/>
    <property type="match status" value="1"/>
</dbReference>
<dbReference type="InterPro" id="IPR011009">
    <property type="entry name" value="Kinase-like_dom_sf"/>
</dbReference>
<keyword evidence="11 18" id="KW-0472">Membrane</keyword>
<dbReference type="Pfam" id="PF07714">
    <property type="entry name" value="PK_Tyr_Ser-Thr"/>
    <property type="match status" value="1"/>
</dbReference>
<dbReference type="CDD" id="cd00096">
    <property type="entry name" value="Ig"/>
    <property type="match status" value="1"/>
</dbReference>
<evidence type="ECO:0000256" key="3">
    <source>
        <dbReference type="ARBA" id="ARBA00022679"/>
    </source>
</evidence>
<feature type="transmembrane region" description="Helical" evidence="21">
    <location>
        <begin position="315"/>
        <end position="338"/>
    </location>
</feature>
<evidence type="ECO:0000256" key="4">
    <source>
        <dbReference type="ARBA" id="ARBA00022692"/>
    </source>
</evidence>
<keyword evidence="15" id="KW-0325">Glycoprotein</keyword>
<keyword evidence="25" id="KW-1185">Reference proteome</keyword>
<evidence type="ECO:0000256" key="11">
    <source>
        <dbReference type="ARBA" id="ARBA00023136"/>
    </source>
</evidence>